<reference evidence="2" key="1">
    <citation type="submission" date="2023-03" db="EMBL/GenBank/DDBJ databases">
        <title>Massive genome expansion in bonnet fungi (Mycena s.s.) driven by repeated elements and novel gene families across ecological guilds.</title>
        <authorList>
            <consortium name="Lawrence Berkeley National Laboratory"/>
            <person name="Harder C.B."/>
            <person name="Miyauchi S."/>
            <person name="Viragh M."/>
            <person name="Kuo A."/>
            <person name="Thoen E."/>
            <person name="Andreopoulos B."/>
            <person name="Lu D."/>
            <person name="Skrede I."/>
            <person name="Drula E."/>
            <person name="Henrissat B."/>
            <person name="Morin E."/>
            <person name="Kohler A."/>
            <person name="Barry K."/>
            <person name="LaButti K."/>
            <person name="Morin E."/>
            <person name="Salamov A."/>
            <person name="Lipzen A."/>
            <person name="Mereny Z."/>
            <person name="Hegedus B."/>
            <person name="Baldrian P."/>
            <person name="Stursova M."/>
            <person name="Weitz H."/>
            <person name="Taylor A."/>
            <person name="Grigoriev I.V."/>
            <person name="Nagy L.G."/>
            <person name="Martin F."/>
            <person name="Kauserud H."/>
        </authorList>
    </citation>
    <scope>NUCLEOTIDE SEQUENCE</scope>
    <source>
        <strain evidence="2">9144</strain>
    </source>
</reference>
<dbReference type="EMBL" id="JARJCW010000008">
    <property type="protein sequence ID" value="KAJ7221761.1"/>
    <property type="molecule type" value="Genomic_DNA"/>
</dbReference>
<name>A0AAD6VW41_9AGAR</name>
<evidence type="ECO:0000313" key="2">
    <source>
        <dbReference type="EMBL" id="KAJ7221761.1"/>
    </source>
</evidence>
<organism evidence="2 3">
    <name type="scientific">Mycena pura</name>
    <dbReference type="NCBI Taxonomy" id="153505"/>
    <lineage>
        <taxon>Eukaryota</taxon>
        <taxon>Fungi</taxon>
        <taxon>Dikarya</taxon>
        <taxon>Basidiomycota</taxon>
        <taxon>Agaricomycotina</taxon>
        <taxon>Agaricomycetes</taxon>
        <taxon>Agaricomycetidae</taxon>
        <taxon>Agaricales</taxon>
        <taxon>Marasmiineae</taxon>
        <taxon>Mycenaceae</taxon>
        <taxon>Mycena</taxon>
    </lineage>
</organism>
<accession>A0AAD6VW41</accession>
<sequence length="694" mass="78073">MYYETIRCHKARPEGENYCAAEERAQQKTRSLMMKTLRSQRSRERDRLHVKALQSSKLMRWDLKKGGAYTADARAMARELVNAGCSQEKVGSIIQYVGQKAGGSVKKKMSRRTVQRALMEGGIAARIQLAHEMVDANGIVLSTDATTVRGKNYESAHVNKGTTHKMRIFSMTSTTSYSSEAQLANIKFQINTISTLYKQSPLDRRSKFNFEIHDFVRTVKTMHGDHAADAKKLGRLFEEWKNESARILLGYEEIQQMDPSKIVEIVRDTAAKNMQEVGGAEAWSKLSDDEKDTLSKSSMDSLAHRIGEEVFSKLSPEVNELFFWVGCSMHKELNCCVAFEKGMQGYYGGLPESEHPVLLANRDSDATIQLAEEGGESTAAVPLKVSERGAIKLISLFGALVNHKDDKKGLHDVYENYYRPTTRRTSHGCGGARLLTYLEEHRVFMDVVKDNKTKRTLNHMEQNIMKGIHCPKTMIAFVLFCLGVMHPYALQVRGPGTEKLNMLDLGPLHASVKVHIRKLIENPNILLSTSLDAYKLATLDGKPWSDQKVWAACVRLAPTYPDVAPLISAGSKEALDGSRRSLRSSVPPTGSTSHRREWCQTRQQVVDDKQEKDEEKAEKLRKETQRPVNIGVQPDRTEIRRMTDPMLKDQLELHRRGGGKEVPKKSYMKNKAERLAAVLEALDRLEGIVAVIPT</sequence>
<feature type="compositionally biased region" description="Polar residues" evidence="1">
    <location>
        <begin position="583"/>
        <end position="592"/>
    </location>
</feature>
<feature type="compositionally biased region" description="Basic and acidic residues" evidence="1">
    <location>
        <begin position="594"/>
        <end position="625"/>
    </location>
</feature>
<gene>
    <name evidence="2" type="ORF">GGX14DRAFT_388880</name>
</gene>
<dbReference type="Proteomes" id="UP001219525">
    <property type="component" value="Unassembled WGS sequence"/>
</dbReference>
<proteinExistence type="predicted"/>
<dbReference type="AlphaFoldDB" id="A0AAD6VW41"/>
<feature type="region of interest" description="Disordered" evidence="1">
    <location>
        <begin position="574"/>
        <end position="625"/>
    </location>
</feature>
<keyword evidence="3" id="KW-1185">Reference proteome</keyword>
<evidence type="ECO:0000313" key="3">
    <source>
        <dbReference type="Proteomes" id="UP001219525"/>
    </source>
</evidence>
<comment type="caution">
    <text evidence="2">The sequence shown here is derived from an EMBL/GenBank/DDBJ whole genome shotgun (WGS) entry which is preliminary data.</text>
</comment>
<protein>
    <submittedName>
        <fullName evidence="2">Uncharacterized protein</fullName>
    </submittedName>
</protein>
<evidence type="ECO:0000256" key="1">
    <source>
        <dbReference type="SAM" id="MobiDB-lite"/>
    </source>
</evidence>